<protein>
    <submittedName>
        <fullName evidence="1">Uncharacterized protein</fullName>
    </submittedName>
</protein>
<organism evidence="1 2">
    <name type="scientific">Goodea atripinnis</name>
    <dbReference type="NCBI Taxonomy" id="208336"/>
    <lineage>
        <taxon>Eukaryota</taxon>
        <taxon>Metazoa</taxon>
        <taxon>Chordata</taxon>
        <taxon>Craniata</taxon>
        <taxon>Vertebrata</taxon>
        <taxon>Euteleostomi</taxon>
        <taxon>Actinopterygii</taxon>
        <taxon>Neopterygii</taxon>
        <taxon>Teleostei</taxon>
        <taxon>Neoteleostei</taxon>
        <taxon>Acanthomorphata</taxon>
        <taxon>Ovalentaria</taxon>
        <taxon>Atherinomorphae</taxon>
        <taxon>Cyprinodontiformes</taxon>
        <taxon>Goodeidae</taxon>
        <taxon>Goodea</taxon>
    </lineage>
</organism>
<evidence type="ECO:0000313" key="1">
    <source>
        <dbReference type="EMBL" id="MEQ2165854.1"/>
    </source>
</evidence>
<comment type="caution">
    <text evidence="1">The sequence shown here is derived from an EMBL/GenBank/DDBJ whole genome shotgun (WGS) entry which is preliminary data.</text>
</comment>
<proteinExistence type="predicted"/>
<name>A0ABV0N4P0_9TELE</name>
<keyword evidence="2" id="KW-1185">Reference proteome</keyword>
<accession>A0ABV0N4P0</accession>
<sequence length="117" mass="13378">MVGWFESEWESDVQYGSRRISEPERCVVGEWAGRWLLRVQGLQRTTVDCEVDLTMIACLIGAGWAWEPTKGFQPGNTETRMIDSRRRYQTQINCRKICGFEATKKAEHQASGCYAAP</sequence>
<evidence type="ECO:0000313" key="2">
    <source>
        <dbReference type="Proteomes" id="UP001476798"/>
    </source>
</evidence>
<gene>
    <name evidence="1" type="ORF">GOODEAATRI_021464</name>
</gene>
<reference evidence="1 2" key="1">
    <citation type="submission" date="2021-06" db="EMBL/GenBank/DDBJ databases">
        <authorList>
            <person name="Palmer J.M."/>
        </authorList>
    </citation>
    <scope>NUCLEOTIDE SEQUENCE [LARGE SCALE GENOMIC DNA]</scope>
    <source>
        <strain evidence="1 2">GA_2019</strain>
        <tissue evidence="1">Muscle</tissue>
    </source>
</reference>
<dbReference type="Proteomes" id="UP001476798">
    <property type="component" value="Unassembled WGS sequence"/>
</dbReference>
<dbReference type="EMBL" id="JAHRIO010022089">
    <property type="protein sequence ID" value="MEQ2165854.1"/>
    <property type="molecule type" value="Genomic_DNA"/>
</dbReference>